<reference evidence="6 7" key="1">
    <citation type="submission" date="2017-11" db="EMBL/GenBank/DDBJ databases">
        <title>Isolation and Characterization of Methanofollis Species from Methane Seep Offshore SW Taiwan.</title>
        <authorList>
            <person name="Teng N.-H."/>
            <person name="Lai M.-C."/>
            <person name="Chen S.-C."/>
        </authorList>
    </citation>
    <scope>NUCLEOTIDE SEQUENCE [LARGE SCALE GENOMIC DNA]</scope>
    <source>
        <strain evidence="6 7">FWC-SCC2</strain>
    </source>
</reference>
<gene>
    <name evidence="6" type="ORF">CUJ86_02370</name>
</gene>
<dbReference type="GO" id="GO:0046872">
    <property type="term" value="F:metal ion binding"/>
    <property type="evidence" value="ECO:0007669"/>
    <property type="project" value="UniProtKB-KW"/>
</dbReference>
<evidence type="ECO:0000256" key="4">
    <source>
        <dbReference type="ARBA" id="ARBA00023014"/>
    </source>
</evidence>
<keyword evidence="7" id="KW-1185">Reference proteome</keyword>
<name>A0A483CWK6_9EURY</name>
<dbReference type="GO" id="GO:0051539">
    <property type="term" value="F:4 iron, 4 sulfur cluster binding"/>
    <property type="evidence" value="ECO:0007669"/>
    <property type="project" value="UniProtKB-KW"/>
</dbReference>
<dbReference type="Gene3D" id="1.10.15.40">
    <property type="entry name" value="Electron transport complex subunit B, putative Fe-S cluster"/>
    <property type="match status" value="1"/>
</dbReference>
<dbReference type="RefSeq" id="WP_130645952.1">
    <property type="nucleotide sequence ID" value="NZ_PGCL01000001.1"/>
</dbReference>
<dbReference type="Proteomes" id="UP000292580">
    <property type="component" value="Unassembled WGS sequence"/>
</dbReference>
<keyword evidence="2" id="KW-0479">Metal-binding</keyword>
<evidence type="ECO:0000256" key="3">
    <source>
        <dbReference type="ARBA" id="ARBA00023004"/>
    </source>
</evidence>
<keyword evidence="4" id="KW-0411">Iron-sulfur</keyword>
<dbReference type="EMBL" id="PGCL01000001">
    <property type="protein sequence ID" value="TAJ45590.1"/>
    <property type="molecule type" value="Genomic_DNA"/>
</dbReference>
<dbReference type="InterPro" id="IPR007202">
    <property type="entry name" value="4Fe-4S_dom"/>
</dbReference>
<evidence type="ECO:0000256" key="2">
    <source>
        <dbReference type="ARBA" id="ARBA00022723"/>
    </source>
</evidence>
<protein>
    <submittedName>
        <fullName evidence="6">Fe-S cluster protein</fullName>
    </submittedName>
</protein>
<keyword evidence="1" id="KW-0004">4Fe-4S</keyword>
<evidence type="ECO:0000259" key="5">
    <source>
        <dbReference type="PROSITE" id="PS51656"/>
    </source>
</evidence>
<keyword evidence="3" id="KW-0408">Iron</keyword>
<evidence type="ECO:0000313" key="6">
    <source>
        <dbReference type="EMBL" id="TAJ45590.1"/>
    </source>
</evidence>
<dbReference type="Pfam" id="PF04060">
    <property type="entry name" value="FeS"/>
    <property type="match status" value="1"/>
</dbReference>
<dbReference type="PROSITE" id="PS51656">
    <property type="entry name" value="4FE4S"/>
    <property type="match status" value="1"/>
</dbReference>
<comment type="caution">
    <text evidence="6">The sequence shown here is derived from an EMBL/GenBank/DDBJ whole genome shotgun (WGS) entry which is preliminary data.</text>
</comment>
<evidence type="ECO:0000256" key="1">
    <source>
        <dbReference type="ARBA" id="ARBA00022485"/>
    </source>
</evidence>
<feature type="domain" description="4Fe-4S" evidence="5">
    <location>
        <begin position="1"/>
        <end position="52"/>
    </location>
</feature>
<evidence type="ECO:0000313" key="7">
    <source>
        <dbReference type="Proteomes" id="UP000292580"/>
    </source>
</evidence>
<organism evidence="6 7">
    <name type="scientific">Methanofollis fontis</name>
    <dbReference type="NCBI Taxonomy" id="2052832"/>
    <lineage>
        <taxon>Archaea</taxon>
        <taxon>Methanobacteriati</taxon>
        <taxon>Methanobacteriota</taxon>
        <taxon>Stenosarchaea group</taxon>
        <taxon>Methanomicrobia</taxon>
        <taxon>Methanomicrobiales</taxon>
        <taxon>Methanomicrobiaceae</taxon>
        <taxon>Methanofollis</taxon>
    </lineage>
</organism>
<dbReference type="OrthoDB" id="9014at2157"/>
<dbReference type="AlphaFoldDB" id="A0A483CWK6"/>
<proteinExistence type="predicted"/>
<sequence>MGWRPPGKDCGLCGARTCEGFLAAVERGEKRLQECPFYHEGGTADGRGAAVHTGRDVLGNTYDFLLTPLPGEPSARKVVLPFRPDLVERWGIDAGDIVLGRPEGAGCPVQHVLRVIDADPITGLLTTHVVGPAHSRGKECLDVKAYHIVGFEGMARTVLRPPTFGMRQRFLPSACMMALTHTGVVNLVIGRGEEAQVRVEDIRL</sequence>
<accession>A0A483CWK6</accession>